<dbReference type="EMBL" id="WTYV01000002">
    <property type="protein sequence ID" value="MXO71366.1"/>
    <property type="molecule type" value="Genomic_DNA"/>
</dbReference>
<keyword evidence="2" id="KW-0808">Transferase</keyword>
<proteinExistence type="predicted"/>
<keyword evidence="3" id="KW-1185">Reference proteome</keyword>
<dbReference type="Proteomes" id="UP000466966">
    <property type="component" value="Unassembled WGS sequence"/>
</dbReference>
<dbReference type="InterPro" id="IPR043130">
    <property type="entry name" value="CDP-OH_PTrfase_TM_dom"/>
</dbReference>
<feature type="transmembrane region" description="Helical" evidence="1">
    <location>
        <begin position="171"/>
        <end position="188"/>
    </location>
</feature>
<evidence type="ECO:0000256" key="1">
    <source>
        <dbReference type="SAM" id="Phobius"/>
    </source>
</evidence>
<keyword evidence="1" id="KW-0472">Membrane</keyword>
<gene>
    <name evidence="2" type="ORF">GRI99_06895</name>
</gene>
<dbReference type="Gene3D" id="1.20.120.1760">
    <property type="match status" value="1"/>
</dbReference>
<dbReference type="AlphaFoldDB" id="A0A844YWD5"/>
<dbReference type="GO" id="GO:0016020">
    <property type="term" value="C:membrane"/>
    <property type="evidence" value="ECO:0007669"/>
    <property type="project" value="InterPro"/>
</dbReference>
<accession>A0A844YWD5</accession>
<evidence type="ECO:0000313" key="2">
    <source>
        <dbReference type="EMBL" id="MXO71366.1"/>
    </source>
</evidence>
<comment type="caution">
    <text evidence="2">The sequence shown here is derived from an EMBL/GenBank/DDBJ whole genome shotgun (WGS) entry which is preliminary data.</text>
</comment>
<feature type="transmembrane region" description="Helical" evidence="1">
    <location>
        <begin position="50"/>
        <end position="68"/>
    </location>
</feature>
<dbReference type="GO" id="GO:0016780">
    <property type="term" value="F:phosphotransferase activity, for other substituted phosphate groups"/>
    <property type="evidence" value="ECO:0007669"/>
    <property type="project" value="InterPro"/>
</dbReference>
<evidence type="ECO:0000313" key="3">
    <source>
        <dbReference type="Proteomes" id="UP000466966"/>
    </source>
</evidence>
<dbReference type="OrthoDB" id="116551at2"/>
<dbReference type="GO" id="GO:0008654">
    <property type="term" value="P:phospholipid biosynthetic process"/>
    <property type="evidence" value="ECO:0007669"/>
    <property type="project" value="InterPro"/>
</dbReference>
<protein>
    <submittedName>
        <fullName evidence="2">CDP-alcohol phosphatidyltransferase family protein</fullName>
    </submittedName>
</protein>
<feature type="transmembrane region" description="Helical" evidence="1">
    <location>
        <begin position="138"/>
        <end position="159"/>
    </location>
</feature>
<organism evidence="2 3">
    <name type="scientific">Alteraurantiacibacter buctensis</name>
    <dbReference type="NCBI Taxonomy" id="1503981"/>
    <lineage>
        <taxon>Bacteria</taxon>
        <taxon>Pseudomonadati</taxon>
        <taxon>Pseudomonadota</taxon>
        <taxon>Alphaproteobacteria</taxon>
        <taxon>Sphingomonadales</taxon>
        <taxon>Erythrobacteraceae</taxon>
        <taxon>Alteraurantiacibacter</taxon>
    </lineage>
</organism>
<name>A0A844YWD5_9SPHN</name>
<keyword evidence="1" id="KW-1133">Transmembrane helix</keyword>
<dbReference type="Pfam" id="PF01066">
    <property type="entry name" value="CDP-OH_P_transf"/>
    <property type="match status" value="1"/>
</dbReference>
<dbReference type="InterPro" id="IPR000462">
    <property type="entry name" value="CDP-OH_P_trans"/>
</dbReference>
<keyword evidence="1" id="KW-0812">Transmembrane</keyword>
<sequence>MCDKRAAAREERGALSSPVRIQTSITSRAEQALIAWLCPRLPHWWTPDRLTALGMLGSFMVALGFVLSHWGRDWLFLAMLGFVVNWFGDSLDGSIARHRKIERPDYGYFIDHSLDALSQAMLVLGMGLSPYLRMDTALFGLVGYLLLSVHTFISARVLGVFRLTYLGSGPTEMRMMLIVLCVAMYVVGPQGPVGQPFAELPFTWFDGYVVVLGTAMCLIFLWQTAITGRQLFQRGK</sequence>
<feature type="transmembrane region" description="Helical" evidence="1">
    <location>
        <begin position="208"/>
        <end position="226"/>
    </location>
</feature>
<reference evidence="2 3" key="1">
    <citation type="submission" date="2019-12" db="EMBL/GenBank/DDBJ databases">
        <title>Genomic-based taxomic classification of the family Erythrobacteraceae.</title>
        <authorList>
            <person name="Xu L."/>
        </authorList>
    </citation>
    <scope>NUCLEOTIDE SEQUENCE [LARGE SCALE GENOMIC DNA]</scope>
    <source>
        <strain evidence="2 3">M0322</strain>
    </source>
</reference>